<dbReference type="SUPFAM" id="SSF48452">
    <property type="entry name" value="TPR-like"/>
    <property type="match status" value="1"/>
</dbReference>
<sequence>MNHEISYKVVKRLAAAEGYLELELPQAALSELNRIGDAGPFNAIEQLLRGEALTGLSQFDEAIEPLKKAADLFPAPMNRRAWASLSKCYASTGQDSLANEALVASQTEVASQGQPGVIVQVVMQPIFTAVLGNQVRQIQR</sequence>
<dbReference type="AlphaFoldDB" id="A0A1C3EQD1"/>
<gene>
    <name evidence="1" type="ORF">A6X21_16660</name>
</gene>
<dbReference type="Gene3D" id="1.25.40.10">
    <property type="entry name" value="Tetratricopeptide repeat domain"/>
    <property type="match status" value="1"/>
</dbReference>
<reference evidence="1 2" key="1">
    <citation type="submission" date="2016-05" db="EMBL/GenBank/DDBJ databases">
        <title>Genomic and physiological characterization of Planctopirus sp. isolated from fresh water lake.</title>
        <authorList>
            <person name="Subhash Y."/>
            <person name="Ramana C."/>
        </authorList>
    </citation>
    <scope>NUCLEOTIDE SEQUENCE [LARGE SCALE GENOMIC DNA]</scope>
    <source>
        <strain evidence="1 2">JC280</strain>
    </source>
</reference>
<dbReference type="OrthoDB" id="261940at2"/>
<name>A0A1C3EQD1_9PLAN</name>
<organism evidence="1 2">
    <name type="scientific">Planctopirus hydrillae</name>
    <dbReference type="NCBI Taxonomy" id="1841610"/>
    <lineage>
        <taxon>Bacteria</taxon>
        <taxon>Pseudomonadati</taxon>
        <taxon>Planctomycetota</taxon>
        <taxon>Planctomycetia</taxon>
        <taxon>Planctomycetales</taxon>
        <taxon>Planctomycetaceae</taxon>
        <taxon>Planctopirus</taxon>
    </lineage>
</organism>
<dbReference type="InterPro" id="IPR011990">
    <property type="entry name" value="TPR-like_helical_dom_sf"/>
</dbReference>
<comment type="caution">
    <text evidence="1">The sequence shown here is derived from an EMBL/GenBank/DDBJ whole genome shotgun (WGS) entry which is preliminary data.</text>
</comment>
<evidence type="ECO:0000313" key="1">
    <source>
        <dbReference type="EMBL" id="ODA35447.1"/>
    </source>
</evidence>
<proteinExistence type="predicted"/>
<dbReference type="RefSeq" id="WP_068845926.1">
    <property type="nucleotide sequence ID" value="NZ_LYDR01000033.1"/>
</dbReference>
<protein>
    <submittedName>
        <fullName evidence="1">Uncharacterized protein</fullName>
    </submittedName>
</protein>
<dbReference type="EMBL" id="LYDR01000033">
    <property type="protein sequence ID" value="ODA35447.1"/>
    <property type="molecule type" value="Genomic_DNA"/>
</dbReference>
<accession>A0A1C3EQD1</accession>
<evidence type="ECO:0000313" key="2">
    <source>
        <dbReference type="Proteomes" id="UP000094828"/>
    </source>
</evidence>
<keyword evidence="2" id="KW-1185">Reference proteome</keyword>
<dbReference type="Proteomes" id="UP000094828">
    <property type="component" value="Unassembled WGS sequence"/>
</dbReference>